<protein>
    <recommendedName>
        <fullName evidence="3">Acetyltransferase</fullName>
    </recommendedName>
</protein>
<gene>
    <name evidence="1" type="ORF">IB647_08695</name>
</gene>
<evidence type="ECO:0000313" key="2">
    <source>
        <dbReference type="Proteomes" id="UP000701999"/>
    </source>
</evidence>
<dbReference type="GeneID" id="93256123"/>
<dbReference type="Gene3D" id="3.40.630.30">
    <property type="match status" value="1"/>
</dbReference>
<comment type="caution">
    <text evidence="1">The sequence shown here is derived from an EMBL/GenBank/DDBJ whole genome shotgun (WGS) entry which is preliminary data.</text>
</comment>
<sequence length="64" mass="7581">MFHISRIEDLALTQKNKKIFAEVSINAKLFFENKGFKVIEEQTVKRRGINLINFVMEKKIKKNL</sequence>
<evidence type="ECO:0000313" key="1">
    <source>
        <dbReference type="EMBL" id="MBK2065665.1"/>
    </source>
</evidence>
<evidence type="ECO:0008006" key="3">
    <source>
        <dbReference type="Google" id="ProtNLM"/>
    </source>
</evidence>
<keyword evidence="2" id="KW-1185">Reference proteome</keyword>
<reference evidence="1 2" key="1">
    <citation type="submission" date="2020-09" db="EMBL/GenBank/DDBJ databases">
        <title>Development of specific Francisella tularensis PCR assay based on in-depth characterization of family Francisellaceae.</title>
        <authorList>
            <person name="Ohrman C."/>
            <person name="Sahl J."/>
            <person name="Sjodin A."/>
            <person name="Uneklint I."/>
            <person name="Ballard R."/>
            <person name="Karlsson L."/>
            <person name="Mcdonough R."/>
            <person name="Sundell D."/>
            <person name="Soria K."/>
            <person name="Brindeflk B."/>
            <person name="Vallesi A."/>
            <person name="Ramirez-Paredes J.G."/>
            <person name="Colquhoun D."/>
            <person name="Myrtennas K."/>
            <person name="Birdsell D."/>
            <person name="Johansson A."/>
            <person name="Wagner D."/>
            <person name="Forsman M."/>
        </authorList>
    </citation>
    <scope>NUCLEOTIDE SEQUENCE [LARGE SCALE GENOMIC DNA]</scope>
    <source>
        <strain evidence="1 2">FSC1140</strain>
    </source>
</reference>
<dbReference type="AlphaFoldDB" id="A0A9Q2KXW3"/>
<dbReference type="EMBL" id="JACVKN010000178">
    <property type="protein sequence ID" value="MBK2065665.1"/>
    <property type="molecule type" value="Genomic_DNA"/>
</dbReference>
<proteinExistence type="predicted"/>
<accession>A0A9Q2KXW3</accession>
<dbReference type="InterPro" id="IPR016181">
    <property type="entry name" value="Acyl_CoA_acyltransferase"/>
</dbReference>
<dbReference type="SUPFAM" id="SSF55729">
    <property type="entry name" value="Acyl-CoA N-acyltransferases (Nat)"/>
    <property type="match status" value="1"/>
</dbReference>
<organism evidence="1 2">
    <name type="scientific">Francisella noatunensis</name>
    <dbReference type="NCBI Taxonomy" id="657445"/>
    <lineage>
        <taxon>Bacteria</taxon>
        <taxon>Pseudomonadati</taxon>
        <taxon>Pseudomonadota</taxon>
        <taxon>Gammaproteobacteria</taxon>
        <taxon>Thiotrichales</taxon>
        <taxon>Francisellaceae</taxon>
        <taxon>Francisella</taxon>
    </lineage>
</organism>
<name>A0A9Q2KXW3_9GAMM</name>
<dbReference type="RefSeq" id="WP_160194800.1">
    <property type="nucleotide sequence ID" value="NZ_JACVJL010000107.1"/>
</dbReference>
<dbReference type="Proteomes" id="UP000701999">
    <property type="component" value="Unassembled WGS sequence"/>
</dbReference>